<feature type="domain" description="EthD" evidence="1">
    <location>
        <begin position="20"/>
        <end position="110"/>
    </location>
</feature>
<organism evidence="3 4">
    <name type="scientific">Novosphingobium aerophilum</name>
    <dbReference type="NCBI Taxonomy" id="2839843"/>
    <lineage>
        <taxon>Bacteria</taxon>
        <taxon>Pseudomonadati</taxon>
        <taxon>Pseudomonadota</taxon>
        <taxon>Alphaproteobacteria</taxon>
        <taxon>Sphingomonadales</taxon>
        <taxon>Sphingomonadaceae</taxon>
        <taxon>Novosphingobium</taxon>
    </lineage>
</organism>
<evidence type="ECO:0000313" key="3">
    <source>
        <dbReference type="EMBL" id="MBC2650259.1"/>
    </source>
</evidence>
<keyword evidence="4" id="KW-1185">Reference proteome</keyword>
<dbReference type="SUPFAM" id="SSF54427">
    <property type="entry name" value="NTF2-like"/>
    <property type="match status" value="1"/>
</dbReference>
<reference evidence="3 4" key="1">
    <citation type="submission" date="2020-08" db="EMBL/GenBank/DDBJ databases">
        <title>The genome sequence of Novosphingobium flavum 4Y4.</title>
        <authorList>
            <person name="Liu Y."/>
        </authorList>
    </citation>
    <scope>NUCLEOTIDE SEQUENCE [LARGE SCALE GENOMIC DNA]</scope>
    <source>
        <strain evidence="3 4">4Y4</strain>
    </source>
</reference>
<feature type="domain" description="SnoaL-like" evidence="2">
    <location>
        <begin position="140"/>
        <end position="264"/>
    </location>
</feature>
<dbReference type="AlphaFoldDB" id="A0A7X1F4T7"/>
<accession>A0A7X1F4T7</accession>
<gene>
    <name evidence="3" type="ORF">H7F49_00905</name>
</gene>
<dbReference type="SUPFAM" id="SSF54909">
    <property type="entry name" value="Dimeric alpha+beta barrel"/>
    <property type="match status" value="1"/>
</dbReference>
<evidence type="ECO:0000259" key="2">
    <source>
        <dbReference type="Pfam" id="PF13577"/>
    </source>
</evidence>
<protein>
    <submittedName>
        <fullName evidence="3">Nuclear transport factor 2 family protein</fullName>
    </submittedName>
</protein>
<dbReference type="InterPro" id="IPR009799">
    <property type="entry name" value="EthD_dom"/>
</dbReference>
<dbReference type="InterPro" id="IPR037401">
    <property type="entry name" value="SnoaL-like"/>
</dbReference>
<dbReference type="InterPro" id="IPR011008">
    <property type="entry name" value="Dimeric_a/b-barrel"/>
</dbReference>
<dbReference type="Pfam" id="PF07110">
    <property type="entry name" value="EthD"/>
    <property type="match status" value="1"/>
</dbReference>
<comment type="caution">
    <text evidence="3">The sequence shown here is derived from an EMBL/GenBank/DDBJ whole genome shotgun (WGS) entry which is preliminary data.</text>
</comment>
<dbReference type="InterPro" id="IPR032710">
    <property type="entry name" value="NTF2-like_dom_sf"/>
</dbReference>
<evidence type="ECO:0000259" key="1">
    <source>
        <dbReference type="Pfam" id="PF07110"/>
    </source>
</evidence>
<dbReference type="Gene3D" id="3.10.450.50">
    <property type="match status" value="1"/>
</dbReference>
<dbReference type="GO" id="GO:0016491">
    <property type="term" value="F:oxidoreductase activity"/>
    <property type="evidence" value="ECO:0007669"/>
    <property type="project" value="InterPro"/>
</dbReference>
<dbReference type="Gene3D" id="3.30.70.100">
    <property type="match status" value="1"/>
</dbReference>
<dbReference type="RefSeq" id="WP_185681672.1">
    <property type="nucleotide sequence ID" value="NZ_JACLAU010000001.1"/>
</dbReference>
<dbReference type="Proteomes" id="UP000520156">
    <property type="component" value="Unassembled WGS sequence"/>
</dbReference>
<name>A0A7X1F4T7_9SPHN</name>
<proteinExistence type="predicted"/>
<dbReference type="Pfam" id="PF13577">
    <property type="entry name" value="SnoaL_4"/>
    <property type="match status" value="1"/>
</dbReference>
<evidence type="ECO:0000313" key="4">
    <source>
        <dbReference type="Proteomes" id="UP000520156"/>
    </source>
</evidence>
<sequence length="282" mass="30965">MSGPAPGGRPVKAIALLRCKPGLSREAFVAYYETRHAPLIRALLPEIGEYRRNYVEPAGAFTSPVAAIDFDCVSELRFADRATYDRFVARAADPAIARAIAEDEEHLFDRAATRMFVVSETAVGALPAGIAELADELAVLRAERAVRDGLARFARVLDTKDWAALGDVFAADLTFDYGLGEQAGMAALTANMRRFLDLCGPSQHLIGSIVVEIGPDRQSAVSRAYVQARHQRRDDPVGPVFDTNGEYRDRWALRPEGWRIVRRDAVWQSHSGDPGVLYPAPD</sequence>
<dbReference type="CDD" id="cd00531">
    <property type="entry name" value="NTF2_like"/>
    <property type="match status" value="1"/>
</dbReference>
<dbReference type="EMBL" id="JACLAU010000001">
    <property type="protein sequence ID" value="MBC2650259.1"/>
    <property type="molecule type" value="Genomic_DNA"/>
</dbReference>